<keyword evidence="5 8" id="KW-0067">ATP-binding</keyword>
<dbReference type="GO" id="GO:0015420">
    <property type="term" value="F:ABC-type vitamin B12 transporter activity"/>
    <property type="evidence" value="ECO:0007669"/>
    <property type="project" value="UniProtKB-UniRule"/>
</dbReference>
<evidence type="ECO:0000313" key="10">
    <source>
        <dbReference type="EMBL" id="NMP28838.1"/>
    </source>
</evidence>
<keyword evidence="4 8" id="KW-0547">Nucleotide-binding</keyword>
<proteinExistence type="inferred from homology"/>
<evidence type="ECO:0000256" key="7">
    <source>
        <dbReference type="ARBA" id="ARBA00023136"/>
    </source>
</evidence>
<keyword evidence="3" id="KW-0997">Cell inner membrane</keyword>
<dbReference type="RefSeq" id="WP_169404553.1">
    <property type="nucleotide sequence ID" value="NZ_JAADJU010000010.1"/>
</dbReference>
<dbReference type="InterPro" id="IPR003439">
    <property type="entry name" value="ABC_transporter-like_ATP-bd"/>
</dbReference>
<feature type="binding site" evidence="8">
    <location>
        <begin position="30"/>
        <end position="37"/>
    </location>
    <ligand>
        <name>ATP</name>
        <dbReference type="ChEBI" id="CHEBI:30616"/>
    </ligand>
</feature>
<comment type="subunit">
    <text evidence="8">The complex is composed of two ATP-binding proteins (BtuD), two transmembrane proteins (BtuC) and a solute-binding protein (BtuF).</text>
</comment>
<name>A0A848MK30_9GAMM</name>
<dbReference type="Proteomes" id="UP000585363">
    <property type="component" value="Unassembled WGS sequence"/>
</dbReference>
<dbReference type="NCBIfam" id="NF002981">
    <property type="entry name" value="PRK03695.1"/>
    <property type="match status" value="1"/>
</dbReference>
<dbReference type="GO" id="GO:0005524">
    <property type="term" value="F:ATP binding"/>
    <property type="evidence" value="ECO:0007669"/>
    <property type="project" value="UniProtKB-KW"/>
</dbReference>
<evidence type="ECO:0000256" key="3">
    <source>
        <dbReference type="ARBA" id="ARBA00022519"/>
    </source>
</evidence>
<dbReference type="AlphaFoldDB" id="A0A848MK30"/>
<evidence type="ECO:0000256" key="8">
    <source>
        <dbReference type="HAMAP-Rule" id="MF_01005"/>
    </source>
</evidence>
<gene>
    <name evidence="8 10" type="primary">btuD</name>
    <name evidence="10" type="ORF">GW590_18430</name>
</gene>
<dbReference type="GO" id="GO:0005886">
    <property type="term" value="C:plasma membrane"/>
    <property type="evidence" value="ECO:0007669"/>
    <property type="project" value="UniProtKB-SubCell"/>
</dbReference>
<evidence type="ECO:0000256" key="1">
    <source>
        <dbReference type="ARBA" id="ARBA00022448"/>
    </source>
</evidence>
<dbReference type="InterPro" id="IPR027417">
    <property type="entry name" value="P-loop_NTPase"/>
</dbReference>
<evidence type="ECO:0000259" key="9">
    <source>
        <dbReference type="PROSITE" id="PS50893"/>
    </source>
</evidence>
<dbReference type="PROSITE" id="PS50893">
    <property type="entry name" value="ABC_TRANSPORTER_2"/>
    <property type="match status" value="1"/>
</dbReference>
<sequence length="249" mass="26847">MLQLKQLAVASRFSPFSAQVYPGARVHIIGPNGAGKSSLLASIAGMLPGTGEVILQGQSIAHLSGLQLSRYRSYLCQQSLPLSVMPVFQYLSLHQPQAATPQCLNQTLSMLCDQLHLSDKLAKPVTQLSGGEWQRVRLVATLLQVWPDLNPLGCLLLLDEPANSLDIAHQQAVDGLIAMFCRAGGMAIISDHDLNHTLHQADNVWLMSAGEVVAAGETAAVLQPECLSFLYGVSFQLHNLAGKSWLMTD</sequence>
<dbReference type="SMART" id="SM00382">
    <property type="entry name" value="AAA"/>
    <property type="match status" value="1"/>
</dbReference>
<keyword evidence="7 8" id="KW-0472">Membrane</keyword>
<dbReference type="FunFam" id="3.40.50.300:FF:000462">
    <property type="entry name" value="Vitamin B12 import ATP-binding protein BtuD"/>
    <property type="match status" value="1"/>
</dbReference>
<dbReference type="InterPro" id="IPR023693">
    <property type="entry name" value="ABC_transptr_BtuD"/>
</dbReference>
<evidence type="ECO:0000256" key="4">
    <source>
        <dbReference type="ARBA" id="ARBA00022741"/>
    </source>
</evidence>
<evidence type="ECO:0000313" key="11">
    <source>
        <dbReference type="Proteomes" id="UP000585363"/>
    </source>
</evidence>
<evidence type="ECO:0000256" key="2">
    <source>
        <dbReference type="ARBA" id="ARBA00022475"/>
    </source>
</evidence>
<dbReference type="PROSITE" id="PS00211">
    <property type="entry name" value="ABC_TRANSPORTER_1"/>
    <property type="match status" value="1"/>
</dbReference>
<keyword evidence="11" id="KW-1185">Reference proteome</keyword>
<dbReference type="GO" id="GO:0016887">
    <property type="term" value="F:ATP hydrolysis activity"/>
    <property type="evidence" value="ECO:0007669"/>
    <property type="project" value="InterPro"/>
</dbReference>
<protein>
    <recommendedName>
        <fullName evidence="8">Vitamin B12 import ATP-binding protein BtuD</fullName>
        <ecNumber evidence="8">7.6.2.8</ecNumber>
    </recommendedName>
    <alternativeName>
        <fullName evidence="8">Vitamin B12-transporting ATPase</fullName>
    </alternativeName>
</protein>
<keyword evidence="6 8" id="KW-1278">Translocase</keyword>
<comment type="subcellular location">
    <subcellularLocation>
        <location evidence="8">Cell membrane</location>
        <topology evidence="8">Peripheral membrane protein</topology>
    </subcellularLocation>
</comment>
<comment type="function">
    <text evidence="8">Part of the ABC transporter complex BtuCDF involved in vitamin B12 import. Responsible for energy coupling to the transport system.</text>
</comment>
<dbReference type="HAMAP" id="MF_01005">
    <property type="entry name" value="BtuD"/>
    <property type="match status" value="1"/>
</dbReference>
<keyword evidence="1 8" id="KW-0813">Transport</keyword>
<dbReference type="PANTHER" id="PTHR42734:SF18">
    <property type="entry name" value="VITAMIN B12 IMPORT ATP-BINDING PROTEIN BTUD"/>
    <property type="match status" value="1"/>
</dbReference>
<dbReference type="InterPro" id="IPR017871">
    <property type="entry name" value="ABC_transporter-like_CS"/>
</dbReference>
<evidence type="ECO:0000256" key="5">
    <source>
        <dbReference type="ARBA" id="ARBA00022840"/>
    </source>
</evidence>
<evidence type="ECO:0000256" key="6">
    <source>
        <dbReference type="ARBA" id="ARBA00022967"/>
    </source>
</evidence>
<dbReference type="EC" id="7.6.2.8" evidence="8"/>
<dbReference type="Gene3D" id="3.40.50.300">
    <property type="entry name" value="P-loop containing nucleotide triphosphate hydrolases"/>
    <property type="match status" value="1"/>
</dbReference>
<dbReference type="InterPro" id="IPR003593">
    <property type="entry name" value="AAA+_ATPase"/>
</dbReference>
<reference evidence="10 11" key="2">
    <citation type="submission" date="2020-06" db="EMBL/GenBank/DDBJ databases">
        <title>Polyphasic characterization of a Rahnella strain isolated from tree sap.</title>
        <authorList>
            <person name="Kim I.S."/>
        </authorList>
    </citation>
    <scope>NUCLEOTIDE SEQUENCE [LARGE SCALE GENOMIC DNA]</scope>
    <source>
        <strain evidence="10 11">SAP-1</strain>
    </source>
</reference>
<feature type="domain" description="ABC transporter" evidence="9">
    <location>
        <begin position="2"/>
        <end position="234"/>
    </location>
</feature>
<organism evidence="10 11">
    <name type="scientific">Rouxiella aceris</name>
    <dbReference type="NCBI Taxonomy" id="2703884"/>
    <lineage>
        <taxon>Bacteria</taxon>
        <taxon>Pseudomonadati</taxon>
        <taxon>Pseudomonadota</taxon>
        <taxon>Gammaproteobacteria</taxon>
        <taxon>Enterobacterales</taxon>
        <taxon>Yersiniaceae</taxon>
        <taxon>Rouxiella</taxon>
    </lineage>
</organism>
<dbReference type="EMBL" id="JAADJU010000010">
    <property type="protein sequence ID" value="NMP28838.1"/>
    <property type="molecule type" value="Genomic_DNA"/>
</dbReference>
<accession>A0A848MK30</accession>
<dbReference type="PANTHER" id="PTHR42734">
    <property type="entry name" value="METAL TRANSPORT SYSTEM ATP-BINDING PROTEIN TM_0124-RELATED"/>
    <property type="match status" value="1"/>
</dbReference>
<comment type="similarity">
    <text evidence="8">Belongs to the ABC transporter superfamily. Vitamin B12 importer (TC 3.A.1.13.1) family.</text>
</comment>
<reference evidence="10 11" key="1">
    <citation type="submission" date="2020-01" db="EMBL/GenBank/DDBJ databases">
        <authorList>
            <person name="Lee S.D."/>
        </authorList>
    </citation>
    <scope>NUCLEOTIDE SEQUENCE [LARGE SCALE GENOMIC DNA]</scope>
    <source>
        <strain evidence="10 11">SAP-1</strain>
    </source>
</reference>
<dbReference type="SUPFAM" id="SSF52540">
    <property type="entry name" value="P-loop containing nucleoside triphosphate hydrolases"/>
    <property type="match status" value="1"/>
</dbReference>
<dbReference type="Pfam" id="PF00005">
    <property type="entry name" value="ABC_tran"/>
    <property type="match status" value="1"/>
</dbReference>
<comment type="caution">
    <text evidence="10">The sequence shown here is derived from an EMBL/GenBank/DDBJ whole genome shotgun (WGS) entry which is preliminary data.</text>
</comment>
<keyword evidence="2 8" id="KW-1003">Cell membrane</keyword>
<dbReference type="InterPro" id="IPR050153">
    <property type="entry name" value="Metal_Ion_Import_ABC"/>
</dbReference>
<comment type="catalytic activity">
    <reaction evidence="8">
        <text>an R-cob(III)alamin(out) + ATP + H2O = an R-cob(III)alamin(in) + ADP + phosphate + H(+)</text>
        <dbReference type="Rhea" id="RHEA:17873"/>
        <dbReference type="ChEBI" id="CHEBI:15377"/>
        <dbReference type="ChEBI" id="CHEBI:15378"/>
        <dbReference type="ChEBI" id="CHEBI:30616"/>
        <dbReference type="ChEBI" id="CHEBI:43474"/>
        <dbReference type="ChEBI" id="CHEBI:140785"/>
        <dbReference type="ChEBI" id="CHEBI:456216"/>
        <dbReference type="EC" id="7.6.2.8"/>
    </reaction>
</comment>